<evidence type="ECO:0000256" key="1">
    <source>
        <dbReference type="SAM" id="MobiDB-lite"/>
    </source>
</evidence>
<dbReference type="RefSeq" id="YP_010051169.1">
    <property type="nucleotide sequence ID" value="NC_054438.1"/>
</dbReference>
<dbReference type="KEGG" id="vg:63911910"/>
<dbReference type="EMBL" id="MT553344">
    <property type="protein sequence ID" value="QKO02999.1"/>
    <property type="molecule type" value="Genomic_DNA"/>
</dbReference>
<reference evidence="2 3" key="1">
    <citation type="submission" date="2020-06" db="EMBL/GenBank/DDBJ databases">
        <authorList>
            <person name="Moran J."/>
            <person name="Kenna M."/>
            <person name="Ware V."/>
            <person name="Garlena R.A."/>
            <person name="Russell D.A."/>
            <person name="Pope W.H."/>
            <person name="Jacobs-Sera D."/>
            <person name="Hatfull G.F."/>
        </authorList>
    </citation>
    <scope>NUCLEOTIDE SEQUENCE [LARGE SCALE GENOMIC DNA]</scope>
</reference>
<dbReference type="Proteomes" id="UP000509569">
    <property type="component" value="Segment"/>
</dbReference>
<evidence type="ECO:0000313" key="2">
    <source>
        <dbReference type="EMBL" id="QKO02999.1"/>
    </source>
</evidence>
<organism evidence="2 3">
    <name type="scientific">Gordonia phage TZGordon</name>
    <dbReference type="NCBI Taxonomy" id="2744004"/>
    <lineage>
        <taxon>Viruses</taxon>
        <taxon>Duplodnaviria</taxon>
        <taxon>Heunggongvirae</taxon>
        <taxon>Uroviricota</taxon>
        <taxon>Caudoviricetes</taxon>
        <taxon>Ruthgordonvirinae</taxon>
        <taxon>Vendettavirus</taxon>
        <taxon>Vendettavirus tzgordon</taxon>
    </lineage>
</organism>
<name>A0A6N0A8R5_9CAUD</name>
<evidence type="ECO:0000313" key="3">
    <source>
        <dbReference type="Proteomes" id="UP000509569"/>
    </source>
</evidence>
<accession>A0A6N0A8R5</accession>
<proteinExistence type="predicted"/>
<sequence>MIQYGIRNKVTGKDAARSESEARELARTHSDRYELIQREVSEWRKTPPIIVNIGGAPYQLMQAEHDGKGREHVVLCSMTVDEAMEAGWSPGA</sequence>
<keyword evidence="3" id="KW-1185">Reference proteome</keyword>
<feature type="compositionally biased region" description="Basic and acidic residues" evidence="1">
    <location>
        <begin position="11"/>
        <end position="27"/>
    </location>
</feature>
<gene>
    <name evidence="2" type="primary">81</name>
    <name evidence="2" type="ORF">SEA_TZGORDON_81</name>
</gene>
<protein>
    <submittedName>
        <fullName evidence="2">Uncharacterized protein</fullName>
    </submittedName>
</protein>
<dbReference type="GeneID" id="63911910"/>
<feature type="region of interest" description="Disordered" evidence="1">
    <location>
        <begin position="1"/>
        <end position="27"/>
    </location>
</feature>